<evidence type="ECO:0000313" key="9">
    <source>
        <dbReference type="Proteomes" id="UP000050795"/>
    </source>
</evidence>
<dbReference type="PANTHER" id="PTHR13481:SF0">
    <property type="entry name" value="SREBP REGULATING GENE PROTEIN"/>
    <property type="match status" value="1"/>
</dbReference>
<dbReference type="AlphaFoldDB" id="A0AA85K2A7"/>
<reference evidence="10" key="2">
    <citation type="submission" date="2023-11" db="UniProtKB">
        <authorList>
            <consortium name="WormBaseParasite"/>
        </authorList>
    </citation>
    <scope>IDENTIFICATION</scope>
</reference>
<reference evidence="9" key="1">
    <citation type="submission" date="2022-06" db="EMBL/GenBank/DDBJ databases">
        <authorList>
            <person name="Berger JAMES D."/>
            <person name="Berger JAMES D."/>
        </authorList>
    </citation>
    <scope>NUCLEOTIDE SEQUENCE [LARGE SCALE GENOMIC DNA]</scope>
</reference>
<dbReference type="GO" id="GO:2000640">
    <property type="term" value="P:positive regulation of SREBP signaling pathway"/>
    <property type="evidence" value="ECO:0007669"/>
    <property type="project" value="InterPro"/>
</dbReference>
<evidence type="ECO:0000256" key="8">
    <source>
        <dbReference type="ARBA" id="ARBA00023485"/>
    </source>
</evidence>
<dbReference type="PANTHER" id="PTHR13481">
    <property type="entry name" value="SREBP REGULATING GENE PROTEIN"/>
    <property type="match status" value="1"/>
</dbReference>
<proteinExistence type="inferred from homology"/>
<evidence type="ECO:0000256" key="3">
    <source>
        <dbReference type="ARBA" id="ARBA00022989"/>
    </source>
</evidence>
<evidence type="ECO:0000256" key="5">
    <source>
        <dbReference type="ARBA" id="ARBA00023136"/>
    </source>
</evidence>
<evidence type="ECO:0000256" key="7">
    <source>
        <dbReference type="ARBA" id="ARBA00023461"/>
    </source>
</evidence>
<dbReference type="Pfam" id="PF10218">
    <property type="entry name" value="SPRING1"/>
    <property type="match status" value="1"/>
</dbReference>
<evidence type="ECO:0000256" key="6">
    <source>
        <dbReference type="ARBA" id="ARBA00023180"/>
    </source>
</evidence>
<dbReference type="WBParaSite" id="TREG1_57070.1">
    <property type="protein sequence ID" value="TREG1_57070.1"/>
    <property type="gene ID" value="TREG1_57070"/>
</dbReference>
<organism evidence="9 10">
    <name type="scientific">Trichobilharzia regenti</name>
    <name type="common">Nasal bird schistosome</name>
    <dbReference type="NCBI Taxonomy" id="157069"/>
    <lineage>
        <taxon>Eukaryota</taxon>
        <taxon>Metazoa</taxon>
        <taxon>Spiralia</taxon>
        <taxon>Lophotrochozoa</taxon>
        <taxon>Platyhelminthes</taxon>
        <taxon>Trematoda</taxon>
        <taxon>Digenea</taxon>
        <taxon>Strigeidida</taxon>
        <taxon>Schistosomatoidea</taxon>
        <taxon>Schistosomatidae</taxon>
        <taxon>Trichobilharzia</taxon>
    </lineage>
</organism>
<comment type="subcellular location">
    <subcellularLocation>
        <location evidence="1">Golgi apparatus membrane</location>
        <topology evidence="1">Single-pass membrane protein</topology>
    </subcellularLocation>
</comment>
<keyword evidence="9" id="KW-1185">Reference proteome</keyword>
<protein>
    <recommendedName>
        <fullName evidence="8">SREBP regulating gene protein</fullName>
    </recommendedName>
</protein>
<dbReference type="Proteomes" id="UP000050795">
    <property type="component" value="Unassembled WGS sequence"/>
</dbReference>
<evidence type="ECO:0000256" key="4">
    <source>
        <dbReference type="ARBA" id="ARBA00023034"/>
    </source>
</evidence>
<dbReference type="GO" id="GO:0000139">
    <property type="term" value="C:Golgi membrane"/>
    <property type="evidence" value="ECO:0007669"/>
    <property type="project" value="UniProtKB-SubCell"/>
</dbReference>
<evidence type="ECO:0000313" key="10">
    <source>
        <dbReference type="WBParaSite" id="TREG1_57070.1"/>
    </source>
</evidence>
<dbReference type="InterPro" id="IPR019352">
    <property type="entry name" value="SPRING1"/>
</dbReference>
<name>A0AA85K2A7_TRIRE</name>
<keyword evidence="4" id="KW-0333">Golgi apparatus</keyword>
<keyword evidence="5" id="KW-0472">Membrane</keyword>
<sequence length="184" mass="21155">MVRYRSRLLIVLLVVVWILCSSFMFNNYKESLKNVAYVTFPSEVSNLDIGIVSPNSTCRYTKQSYTICVDELGYICNYTALLTNSCCPSEIFEWRFACHTCKDNHCCSVYEHCVSCCLDPNNKSLWNQVIQNTNANSRRHLQLATDAFEFCSAVCRTSSLTVLHENRYRNSAENYCFALEIPTI</sequence>
<comment type="similarity">
    <text evidence="7">Belongs to the SPRING family.</text>
</comment>
<keyword evidence="2" id="KW-0812">Transmembrane</keyword>
<keyword evidence="3" id="KW-1133">Transmembrane helix</keyword>
<evidence type="ECO:0000256" key="1">
    <source>
        <dbReference type="ARBA" id="ARBA00004194"/>
    </source>
</evidence>
<keyword evidence="6" id="KW-0325">Glycoprotein</keyword>
<accession>A0AA85K2A7</accession>
<evidence type="ECO:0000256" key="2">
    <source>
        <dbReference type="ARBA" id="ARBA00022692"/>
    </source>
</evidence>